<sequence length="218" mass="23454">MRLKKTVLLSTVLALSMVPVLPAWAGTAAAASASAAATKAKTPQATIDSLDAALLKAMQGGSKIGYHGRYAIVSPVVRQVYDFPRIASLTLGDYWTKLSPAQQKTFVDVLAEYTAATYAARFDSYAGEHFAVVSSQAMQPGTEGVFSTLTMHNGKVHRFDYLLQQHDGQWRIVNVVADGVSDLSLKRAEYMEAIKSKGFPVLVAHLKAQIASYANGKS</sequence>
<dbReference type="EMBL" id="CP127526">
    <property type="protein sequence ID" value="XRI72833.1"/>
    <property type="molecule type" value="Genomic_DNA"/>
</dbReference>
<evidence type="ECO:0000313" key="1">
    <source>
        <dbReference type="EMBL" id="XRI72833.1"/>
    </source>
</evidence>
<name>A0ACD5HG08_9PROT</name>
<gene>
    <name evidence="1" type="ORF">HHS34_010310</name>
</gene>
<evidence type="ECO:0000313" key="2">
    <source>
        <dbReference type="Proteomes" id="UP001195965"/>
    </source>
</evidence>
<dbReference type="Proteomes" id="UP001195965">
    <property type="component" value="Chromosome"/>
</dbReference>
<keyword evidence="2" id="KW-1185">Reference proteome</keyword>
<protein>
    <submittedName>
        <fullName evidence="1">HpnM family protein</fullName>
    </submittedName>
</protein>
<organism evidence="1 2">
    <name type="scientific">Acidithiobacillus montserratensis</name>
    <dbReference type="NCBI Taxonomy" id="2729135"/>
    <lineage>
        <taxon>Bacteria</taxon>
        <taxon>Pseudomonadati</taxon>
        <taxon>Pseudomonadota</taxon>
        <taxon>Acidithiobacillia</taxon>
        <taxon>Acidithiobacillales</taxon>
        <taxon>Acidithiobacillaceae</taxon>
        <taxon>Acidithiobacillus</taxon>
    </lineage>
</organism>
<reference evidence="1 2" key="1">
    <citation type="journal article" date="2021" name="ISME J.">
        <title>Genomic evolution of the class Acidithiobacillia: deep-branching Proteobacteria living in extreme acidic conditions.</title>
        <authorList>
            <person name="Moya-Beltran A."/>
            <person name="Beard S."/>
            <person name="Rojas-Villalobos C."/>
            <person name="Issotta F."/>
            <person name="Gallardo Y."/>
            <person name="Ulloa R."/>
            <person name="Giaveno A."/>
            <person name="Degli Esposti M."/>
            <person name="Johnson D.B."/>
            <person name="Quatrini R."/>
        </authorList>
    </citation>
    <scope>NUCLEOTIDE SEQUENCE [LARGE SCALE GENOMIC DNA]</scope>
    <source>
        <strain evidence="1 2">GG1-14</strain>
    </source>
</reference>
<proteinExistence type="predicted"/>
<accession>A0ACD5HG08</accession>